<dbReference type="CDD" id="cd21109">
    <property type="entry name" value="SPASM"/>
    <property type="match status" value="1"/>
</dbReference>
<keyword evidence="5" id="KW-0408">Iron</keyword>
<dbReference type="SFLD" id="SFLDG01386">
    <property type="entry name" value="main_SPASM_domain-containing"/>
    <property type="match status" value="1"/>
</dbReference>
<evidence type="ECO:0000256" key="3">
    <source>
        <dbReference type="ARBA" id="ARBA00022691"/>
    </source>
</evidence>
<dbReference type="Proteomes" id="UP000229625">
    <property type="component" value="Unassembled WGS sequence"/>
</dbReference>
<dbReference type="InterPro" id="IPR058240">
    <property type="entry name" value="rSAM_sf"/>
</dbReference>
<dbReference type="InterPro" id="IPR007197">
    <property type="entry name" value="rSAM"/>
</dbReference>
<evidence type="ECO:0000256" key="4">
    <source>
        <dbReference type="ARBA" id="ARBA00022723"/>
    </source>
</evidence>
<dbReference type="SUPFAM" id="SSF102114">
    <property type="entry name" value="Radical SAM enzymes"/>
    <property type="match status" value="1"/>
</dbReference>
<dbReference type="InterPro" id="IPR013785">
    <property type="entry name" value="Aldolase_TIM"/>
</dbReference>
<dbReference type="GO" id="GO:0003824">
    <property type="term" value="F:catalytic activity"/>
    <property type="evidence" value="ECO:0007669"/>
    <property type="project" value="InterPro"/>
</dbReference>
<accession>A0A2M7DAU4</accession>
<sequence>MLKSLDIHLTNKCHFNCRHCLYNSGISNKDKGELNASDWIQIFTDLSRLTNGQGSINLLGGEPLMHQDFFKIATASVELGLKTNLISNFGFSDSIIKKISKIKFHRLSFGLHGCEKNHDWLRNSKGDYKNTLKIIKLFLEFKNRPLINITTVLHKNNLDDVISVLELGKSLNIDSQSFFFFTPVGRGMDFPTLMVDPDEWQKTKEKILDWLKKNKPRFSVKWERAYMPVSQIKQFYGGLCSGKNTSSLEVRSNGNVYYCGILSGVNGPAVGNLKKESLSDVYKSLASKRIKGVSGCTALAILSKNNNKKAVDPRPHNSEWTPSCPYELETLNPK</sequence>
<feature type="domain" description="Radical SAM core" evidence="7">
    <location>
        <begin position="1"/>
        <end position="217"/>
    </location>
</feature>
<comment type="cofactor">
    <cofactor evidence="1">
        <name>[4Fe-4S] cluster</name>
        <dbReference type="ChEBI" id="CHEBI:49883"/>
    </cofactor>
</comment>
<dbReference type="GO" id="GO:0046872">
    <property type="term" value="F:metal ion binding"/>
    <property type="evidence" value="ECO:0007669"/>
    <property type="project" value="UniProtKB-KW"/>
</dbReference>
<keyword evidence="6" id="KW-0411">Iron-sulfur</keyword>
<evidence type="ECO:0000256" key="6">
    <source>
        <dbReference type="ARBA" id="ARBA00023014"/>
    </source>
</evidence>
<evidence type="ECO:0000259" key="7">
    <source>
        <dbReference type="PROSITE" id="PS51918"/>
    </source>
</evidence>
<evidence type="ECO:0000256" key="1">
    <source>
        <dbReference type="ARBA" id="ARBA00001966"/>
    </source>
</evidence>
<comment type="caution">
    <text evidence="8">The sequence shown here is derived from an EMBL/GenBank/DDBJ whole genome shotgun (WGS) entry which is preliminary data.</text>
</comment>
<keyword evidence="4" id="KW-0479">Metal-binding</keyword>
<evidence type="ECO:0000256" key="2">
    <source>
        <dbReference type="ARBA" id="ARBA00022485"/>
    </source>
</evidence>
<dbReference type="CDD" id="cd01335">
    <property type="entry name" value="Radical_SAM"/>
    <property type="match status" value="1"/>
</dbReference>
<protein>
    <recommendedName>
        <fullName evidence="7">Radical SAM core domain-containing protein</fullName>
    </recommendedName>
</protein>
<dbReference type="InterPro" id="IPR023885">
    <property type="entry name" value="4Fe4S-binding_SPASM_dom"/>
</dbReference>
<dbReference type="Gene3D" id="3.20.20.70">
    <property type="entry name" value="Aldolase class I"/>
    <property type="match status" value="1"/>
</dbReference>
<dbReference type="AlphaFoldDB" id="A0A2M7DAU4"/>
<dbReference type="Pfam" id="PF04055">
    <property type="entry name" value="Radical_SAM"/>
    <property type="match status" value="1"/>
</dbReference>
<dbReference type="GO" id="GO:0051539">
    <property type="term" value="F:4 iron, 4 sulfur cluster binding"/>
    <property type="evidence" value="ECO:0007669"/>
    <property type="project" value="UniProtKB-KW"/>
</dbReference>
<dbReference type="SMART" id="SM00729">
    <property type="entry name" value="Elp3"/>
    <property type="match status" value="1"/>
</dbReference>
<keyword evidence="2" id="KW-0004">4Fe-4S</keyword>
<dbReference type="InterPro" id="IPR050377">
    <property type="entry name" value="Radical_SAM_PqqE_MftC-like"/>
</dbReference>
<organism evidence="8 9">
    <name type="scientific">Candidatus Nealsonbacteria bacterium CG02_land_8_20_14_3_00_34_20</name>
    <dbReference type="NCBI Taxonomy" id="1974698"/>
    <lineage>
        <taxon>Bacteria</taxon>
        <taxon>Candidatus Nealsoniibacteriota</taxon>
    </lineage>
</organism>
<name>A0A2M7DAU4_9BACT</name>
<dbReference type="SFLD" id="SFLDS00029">
    <property type="entry name" value="Radical_SAM"/>
    <property type="match status" value="1"/>
</dbReference>
<evidence type="ECO:0000313" key="9">
    <source>
        <dbReference type="Proteomes" id="UP000229625"/>
    </source>
</evidence>
<dbReference type="PANTHER" id="PTHR11228">
    <property type="entry name" value="RADICAL SAM DOMAIN PROTEIN"/>
    <property type="match status" value="1"/>
</dbReference>
<dbReference type="PIRSF" id="PIRSF037420">
    <property type="entry name" value="PQQ_syn_pqqE"/>
    <property type="match status" value="1"/>
</dbReference>
<dbReference type="InterPro" id="IPR017200">
    <property type="entry name" value="PqqE-like"/>
</dbReference>
<dbReference type="Pfam" id="PF13186">
    <property type="entry name" value="SPASM"/>
    <property type="match status" value="1"/>
</dbReference>
<reference evidence="9" key="1">
    <citation type="submission" date="2017-09" db="EMBL/GenBank/DDBJ databases">
        <title>Depth-based differentiation of microbial function through sediment-hosted aquifers and enrichment of novel symbionts in the deep terrestrial subsurface.</title>
        <authorList>
            <person name="Probst A.J."/>
            <person name="Ladd B."/>
            <person name="Jarett J.K."/>
            <person name="Geller-Mcgrath D.E."/>
            <person name="Sieber C.M.K."/>
            <person name="Emerson J.B."/>
            <person name="Anantharaman K."/>
            <person name="Thomas B.C."/>
            <person name="Malmstrom R."/>
            <person name="Stieglmeier M."/>
            <person name="Klingl A."/>
            <person name="Woyke T."/>
            <person name="Ryan C.M."/>
            <person name="Banfield J.F."/>
        </authorList>
    </citation>
    <scope>NUCLEOTIDE SEQUENCE [LARGE SCALE GENOMIC DNA]</scope>
</reference>
<dbReference type="PANTHER" id="PTHR11228:SF7">
    <property type="entry name" value="PQQA PEPTIDE CYCLASE"/>
    <property type="match status" value="1"/>
</dbReference>
<keyword evidence="3" id="KW-0949">S-adenosyl-L-methionine</keyword>
<evidence type="ECO:0000256" key="5">
    <source>
        <dbReference type="ARBA" id="ARBA00023004"/>
    </source>
</evidence>
<evidence type="ECO:0000313" key="8">
    <source>
        <dbReference type="EMBL" id="PIV45554.1"/>
    </source>
</evidence>
<dbReference type="EMBL" id="PETY01000024">
    <property type="protein sequence ID" value="PIV45554.1"/>
    <property type="molecule type" value="Genomic_DNA"/>
</dbReference>
<dbReference type="SFLD" id="SFLDG01067">
    <property type="entry name" value="SPASM/twitch_domain_containing"/>
    <property type="match status" value="1"/>
</dbReference>
<gene>
    <name evidence="8" type="ORF">COS24_01640</name>
</gene>
<proteinExistence type="predicted"/>
<dbReference type="PROSITE" id="PS51918">
    <property type="entry name" value="RADICAL_SAM"/>
    <property type="match status" value="1"/>
</dbReference>
<dbReference type="InterPro" id="IPR006638">
    <property type="entry name" value="Elp3/MiaA/NifB-like_rSAM"/>
</dbReference>